<evidence type="ECO:0000313" key="1">
    <source>
        <dbReference type="EMBL" id="TGK38344.1"/>
    </source>
</evidence>
<name>A0A5F1YEV4_9LEPT</name>
<evidence type="ECO:0000313" key="2">
    <source>
        <dbReference type="Proteomes" id="UP000298277"/>
    </source>
</evidence>
<organism evidence="1 2">
    <name type="scientific">Leptospira gomenensis</name>
    <dbReference type="NCBI Taxonomy" id="2484974"/>
    <lineage>
        <taxon>Bacteria</taxon>
        <taxon>Pseudomonadati</taxon>
        <taxon>Spirochaetota</taxon>
        <taxon>Spirochaetia</taxon>
        <taxon>Leptospirales</taxon>
        <taxon>Leptospiraceae</taxon>
        <taxon>Leptospira</taxon>
    </lineage>
</organism>
<accession>A0A5F1YEV4</accession>
<gene>
    <name evidence="1" type="ORF">EHQ17_01465</name>
</gene>
<reference evidence="1" key="1">
    <citation type="journal article" date="2019" name="PLoS Negl. Trop. Dis.">
        <title>Revisiting the worldwide diversity of Leptospira species in the environment.</title>
        <authorList>
            <person name="Vincent A.T."/>
            <person name="Schiettekatte O."/>
            <person name="Bourhy P."/>
            <person name="Veyrier F.J."/>
            <person name="Picardeau M."/>
        </authorList>
    </citation>
    <scope>NUCLEOTIDE SEQUENCE [LARGE SCALE GENOMIC DNA]</scope>
    <source>
        <strain evidence="1">201800299</strain>
    </source>
</reference>
<dbReference type="RefSeq" id="WP_135591901.1">
    <property type="nucleotide sequence ID" value="NZ_RQEZ01000003.1"/>
</dbReference>
<protein>
    <submittedName>
        <fullName evidence="1">Uncharacterized protein</fullName>
    </submittedName>
</protein>
<dbReference type="Proteomes" id="UP000298277">
    <property type="component" value="Unassembled WGS sequence"/>
</dbReference>
<comment type="caution">
    <text evidence="1">The sequence shown here is derived from an EMBL/GenBank/DDBJ whole genome shotgun (WGS) entry which is preliminary data.</text>
</comment>
<proteinExistence type="predicted"/>
<dbReference type="AlphaFoldDB" id="A0A5F1YEV4"/>
<keyword evidence="2" id="KW-1185">Reference proteome</keyword>
<dbReference type="EMBL" id="RQFA01000010">
    <property type="protein sequence ID" value="TGK38344.1"/>
    <property type="molecule type" value="Genomic_DNA"/>
</dbReference>
<sequence>MKQKLIRDHSIKSFLPGPSPEVRNWNAWTNAQLARTVPEYTWNNGPFTIHAISDTKAAAMINDRFRFLK</sequence>